<evidence type="ECO:0000313" key="1">
    <source>
        <dbReference type="EMBL" id="TGX98753.1"/>
    </source>
</evidence>
<accession>A0AC61R0V1</accession>
<keyword evidence="2" id="KW-1185">Reference proteome</keyword>
<comment type="caution">
    <text evidence="1">The sequence shown here is derived from an EMBL/GenBank/DDBJ whole genome shotgun (WGS) entry which is preliminary data.</text>
</comment>
<dbReference type="Proteomes" id="UP000307720">
    <property type="component" value="Unassembled WGS sequence"/>
</dbReference>
<name>A0AC61R0V1_9FIRM</name>
<gene>
    <name evidence="1" type="ORF">E5357_08010</name>
</gene>
<dbReference type="EMBL" id="SRZB01000014">
    <property type="protein sequence ID" value="TGX98753.1"/>
    <property type="molecule type" value="Genomic_DNA"/>
</dbReference>
<proteinExistence type="predicted"/>
<sequence>MQIYVVVPGDNVDEISTRYGVPSESLIYANQLVYPYQLAIGQALLIPDAPNQEERRVIVANGYAYTYISPWVLEQTLPYLTELSVFSYGFSEEGYLVPPPSDDVWMIRRAEQEGALPVLTLTPFGADGQFNNNLISAVVNNPEAKERLFLQLAQVMEQKGYGGLDIDFEYIKAEDRDAFTAFVAEAAERMNARGYQVSVALAPKTSADQQGLLYEGKDYRALGEAANHVLLMTYEWGYKYGPNMAVAPLNMVRRVLDYAVTEIIPEKIMLGIPNYGYDWPLPFERGVTEAVTIGNVEAVQIAIRNGAQIQFDPVAASPYFQYWTGGIQHEVWFEDVRSLREKFALITEYGLRGCGYWQIMRLFRANWLLLADTFWIQKR</sequence>
<evidence type="ECO:0000313" key="2">
    <source>
        <dbReference type="Proteomes" id="UP000307720"/>
    </source>
</evidence>
<organism evidence="1 2">
    <name type="scientific">Hominisplanchenecus murintestinalis</name>
    <dbReference type="NCBI Taxonomy" id="2941517"/>
    <lineage>
        <taxon>Bacteria</taxon>
        <taxon>Bacillati</taxon>
        <taxon>Bacillota</taxon>
        <taxon>Clostridia</taxon>
        <taxon>Lachnospirales</taxon>
        <taxon>Lachnospiraceae</taxon>
        <taxon>Hominisplanchenecus</taxon>
    </lineage>
</organism>
<protein>
    <submittedName>
        <fullName evidence="1">LysM peptidoglycan-binding domain-containing protein</fullName>
    </submittedName>
</protein>
<reference evidence="1" key="1">
    <citation type="submission" date="2019-04" db="EMBL/GenBank/DDBJ databases">
        <title>Microbes associate with the intestines of laboratory mice.</title>
        <authorList>
            <person name="Navarre W."/>
            <person name="Wong E."/>
            <person name="Huang K."/>
            <person name="Tropini C."/>
            <person name="Ng K."/>
            <person name="Yu B."/>
        </authorList>
    </citation>
    <scope>NUCLEOTIDE SEQUENCE</scope>
    <source>
        <strain evidence="1">NM72_1-8</strain>
    </source>
</reference>